<evidence type="ECO:0000313" key="2">
    <source>
        <dbReference type="Proteomes" id="UP000030752"/>
    </source>
</evidence>
<dbReference type="HOGENOM" id="CLU_2589692_0_0_1"/>
<sequence length="80" mass="9059">MTSEAIKQLTGLLSQASELRESLSNVERQQLMGITGAFLGELERPDEAVYRITFNEVSTTLHRSALRRVPEARQHLESFN</sequence>
<dbReference type="Proteomes" id="UP000030752">
    <property type="component" value="Unassembled WGS sequence"/>
</dbReference>
<proteinExistence type="predicted"/>
<reference evidence="1 2" key="1">
    <citation type="submission" date="2013-03" db="EMBL/GenBank/DDBJ databases">
        <title>The Genome Sequence of Phialophora europaea CBS 101466.</title>
        <authorList>
            <consortium name="The Broad Institute Genomics Platform"/>
            <person name="Cuomo C."/>
            <person name="de Hoog S."/>
            <person name="Gorbushina A."/>
            <person name="Walker B."/>
            <person name="Young S.K."/>
            <person name="Zeng Q."/>
            <person name="Gargeya S."/>
            <person name="Fitzgerald M."/>
            <person name="Haas B."/>
            <person name="Abouelleil A."/>
            <person name="Allen A.W."/>
            <person name="Alvarado L."/>
            <person name="Arachchi H.M."/>
            <person name="Berlin A.M."/>
            <person name="Chapman S.B."/>
            <person name="Gainer-Dewar J."/>
            <person name="Goldberg J."/>
            <person name="Griggs A."/>
            <person name="Gujja S."/>
            <person name="Hansen M."/>
            <person name="Howarth C."/>
            <person name="Imamovic A."/>
            <person name="Ireland A."/>
            <person name="Larimer J."/>
            <person name="McCowan C."/>
            <person name="Murphy C."/>
            <person name="Pearson M."/>
            <person name="Poon T.W."/>
            <person name="Priest M."/>
            <person name="Roberts A."/>
            <person name="Saif S."/>
            <person name="Shea T."/>
            <person name="Sisk P."/>
            <person name="Sykes S."/>
            <person name="Wortman J."/>
            <person name="Nusbaum C."/>
            <person name="Birren B."/>
        </authorList>
    </citation>
    <scope>NUCLEOTIDE SEQUENCE [LARGE SCALE GENOMIC DNA]</scope>
    <source>
        <strain evidence="1 2">CBS 101466</strain>
    </source>
</reference>
<dbReference type="EMBL" id="KB822719">
    <property type="protein sequence ID" value="ETN42026.1"/>
    <property type="molecule type" value="Genomic_DNA"/>
</dbReference>
<organism evidence="1 2">
    <name type="scientific">Cyphellophora europaea (strain CBS 101466)</name>
    <name type="common">Phialophora europaea</name>
    <dbReference type="NCBI Taxonomy" id="1220924"/>
    <lineage>
        <taxon>Eukaryota</taxon>
        <taxon>Fungi</taxon>
        <taxon>Dikarya</taxon>
        <taxon>Ascomycota</taxon>
        <taxon>Pezizomycotina</taxon>
        <taxon>Eurotiomycetes</taxon>
        <taxon>Chaetothyriomycetidae</taxon>
        <taxon>Chaetothyriales</taxon>
        <taxon>Cyphellophoraceae</taxon>
        <taxon>Cyphellophora</taxon>
    </lineage>
</organism>
<accession>W2RZW9</accession>
<dbReference type="AlphaFoldDB" id="W2RZW9"/>
<dbReference type="InParanoid" id="W2RZW9"/>
<dbReference type="GeneID" id="19971304"/>
<name>W2RZW9_CYPE1</name>
<dbReference type="VEuPathDB" id="FungiDB:HMPREF1541_03965"/>
<protein>
    <submittedName>
        <fullName evidence="1">Uncharacterized protein</fullName>
    </submittedName>
</protein>
<dbReference type="RefSeq" id="XP_008716535.1">
    <property type="nucleotide sequence ID" value="XM_008718313.1"/>
</dbReference>
<gene>
    <name evidence="1" type="ORF">HMPREF1541_03965</name>
</gene>
<evidence type="ECO:0000313" key="1">
    <source>
        <dbReference type="EMBL" id="ETN42026.1"/>
    </source>
</evidence>
<keyword evidence="2" id="KW-1185">Reference proteome</keyword>